<dbReference type="InterPro" id="IPR020839">
    <property type="entry name" value="SCD"/>
</dbReference>
<dbReference type="EMBL" id="AE016817">
    <property type="protein sequence ID" value="AAS51827.2"/>
    <property type="molecule type" value="Genomic_DNA"/>
</dbReference>
<dbReference type="InParanoid" id="Q75AL6"/>
<organism evidence="3 4">
    <name type="scientific">Eremothecium gossypii (strain ATCC 10895 / CBS 109.51 / FGSC 9923 / NRRL Y-1056)</name>
    <name type="common">Yeast</name>
    <name type="synonym">Ashbya gossypii</name>
    <dbReference type="NCBI Taxonomy" id="284811"/>
    <lineage>
        <taxon>Eukaryota</taxon>
        <taxon>Fungi</taxon>
        <taxon>Dikarya</taxon>
        <taxon>Ascomycota</taxon>
        <taxon>Saccharomycotina</taxon>
        <taxon>Saccharomycetes</taxon>
        <taxon>Saccharomycetales</taxon>
        <taxon>Saccharomycetaceae</taxon>
        <taxon>Eremothecium</taxon>
    </lineage>
</organism>
<dbReference type="FunCoup" id="Q75AL6">
    <property type="interactions" value="278"/>
</dbReference>
<feature type="compositionally biased region" description="Basic residues" evidence="1">
    <location>
        <begin position="1"/>
        <end position="11"/>
    </location>
</feature>
<dbReference type="Proteomes" id="UP000000591">
    <property type="component" value="Chromosome IV"/>
</dbReference>
<feature type="compositionally biased region" description="Acidic residues" evidence="1">
    <location>
        <begin position="1105"/>
        <end position="1120"/>
    </location>
</feature>
<sequence length="1120" mass="128717">MSEVRRSRRIREKSSREDDHEEGPLEADHSTAVVQADEQTYVEGDEASEEESSGEEDGHSDEDYEEARAKKRRPRSGGGSRPGSGGAKRARTGTGGTRSRMAGVGAGTKKEQDEYLALQEDFEPCRLFRIFSTAEDVSVEDIASDWLEEYNASRTGALKEFINFLLNCCGSLVQVAEHDVLNNDSSNETVDEVQMLFQDQKIHEFHLYISKTQKKRSKYKPLYDNFAEFMTKLIELASDKDMIYIEKTDEGDGEPQTVIETGPLMLDLFTWLSSFSVCKIRCLRYVATLAMYLFQDQLTHLVVEMDTQSLLKLRKQLAMEQKKKRPSVKAVHKLESTIADIQGTRTVLESNIENIIKLCFVHRFKDVDETIRSESVLHLAKWLENYPEHFFKATYLKYFGWLLSDTSSVVRLQVLKTLSDLVKFINKQFRNMTDDSSLRQFFERFKHRVLELALKDIDLQVRLAAVQVLVEINKFRYLEDSEILSITSLIFSEHEVKVSSSAKNAKFLSAVSKFFSHVERAQVPEFMEGKDPKKKIGDVKLGTVAEVGILMRFLIKSLSLYLNEQDPLEQTTERKVHLLFQAAEFLQPYFGHLIKPICQLLTFQGEFGDISELQSTEEDSDAEEQGEYSMELNKLLLPENENTVIQYITVLSGLCHGAVAIKQHNSKAETAETAMGYLLELFGHLNLDSPVIFDQLLKIFQLFRYEDWITYGREGAFQQLFEIVVKKFKDMAIYTDPDDIRRQAFTDILQYTQTLSSKKIEELWKNQLAEIKIALNKYLHEMDLSDPNKADQQLQTLQLMYLNKLVLFGKYYRVDFDTELLEMLFTKYMNPLALLSSELSDTTLGIVDFKILTQVTTWNLQTWYQIFEDTNTPTPISKPMLELNKFIIDQLSITLITLQREHSGELSRKLAIEHPVCVTLLDTVTAIKLFALNLPDKEAEWRHALTRDYPIYIDCPEAIMEVLLYLEALYANSIGVNLERGDEEAVDFNDLAPREDKADPIKLEKELCVFALKLRSLFKLGLLNHPHIEERLGLNREALGSLFQSIVDDSIFSEPEEQRVRKSSPPASSSTAPRTDRPHTQEELEPIEEFSLEETTRRPLPLQEDPIEEEDEDLGEDDNQ</sequence>
<feature type="compositionally biased region" description="Low complexity" evidence="1">
    <location>
        <begin position="1063"/>
        <end position="1073"/>
    </location>
</feature>
<dbReference type="Pfam" id="PF21767">
    <property type="entry name" value="SCC3_C"/>
    <property type="match status" value="1"/>
</dbReference>
<protein>
    <submittedName>
        <fullName evidence="3">ADL093Wp</fullName>
    </submittedName>
</protein>
<evidence type="ECO:0000259" key="2">
    <source>
        <dbReference type="PROSITE" id="PS51425"/>
    </source>
</evidence>
<feature type="compositionally biased region" description="Gly residues" evidence="1">
    <location>
        <begin position="76"/>
        <end position="86"/>
    </location>
</feature>
<dbReference type="GO" id="GO:0007064">
    <property type="term" value="P:mitotic sister chromatid cohesion"/>
    <property type="evidence" value="ECO:0007669"/>
    <property type="project" value="EnsemblFungi"/>
</dbReference>
<feature type="domain" description="SCD" evidence="2">
    <location>
        <begin position="360"/>
        <end position="452"/>
    </location>
</feature>
<dbReference type="AlphaFoldDB" id="Q75AL6"/>
<dbReference type="STRING" id="284811.Q75AL6"/>
<gene>
    <name evidence="3" type="ORF">AGOS_ADL093W</name>
</gene>
<feature type="compositionally biased region" description="Basic and acidic residues" evidence="1">
    <location>
        <begin position="12"/>
        <end position="29"/>
    </location>
</feature>
<evidence type="ECO:0000313" key="3">
    <source>
        <dbReference type="EMBL" id="AAS51827.2"/>
    </source>
</evidence>
<feature type="compositionally biased region" description="Acidic residues" evidence="1">
    <location>
        <begin position="43"/>
        <end position="65"/>
    </location>
</feature>
<dbReference type="OrthoDB" id="498590at2759"/>
<dbReference type="HOGENOM" id="CLU_008263_0_0_1"/>
<dbReference type="Pfam" id="PF21581">
    <property type="entry name" value="SCD"/>
    <property type="match status" value="1"/>
</dbReference>
<dbReference type="RefSeq" id="NP_984003.2">
    <property type="nucleotide sequence ID" value="NM_209356.2"/>
</dbReference>
<dbReference type="GeneID" id="4620145"/>
<feature type="region of interest" description="Disordered" evidence="1">
    <location>
        <begin position="1"/>
        <end position="108"/>
    </location>
</feature>
<dbReference type="GO" id="GO:0005634">
    <property type="term" value="C:nucleus"/>
    <property type="evidence" value="ECO:0000318"/>
    <property type="project" value="GO_Central"/>
</dbReference>
<dbReference type="GO" id="GO:0008278">
    <property type="term" value="C:cohesin complex"/>
    <property type="evidence" value="ECO:0000318"/>
    <property type="project" value="GO_Central"/>
</dbReference>
<dbReference type="InterPro" id="IPR013721">
    <property type="entry name" value="STAG"/>
</dbReference>
<dbReference type="OMA" id="FVHRFKD"/>
<proteinExistence type="predicted"/>
<reference evidence="3 4" key="1">
    <citation type="journal article" date="2004" name="Science">
        <title>The Ashbya gossypii genome as a tool for mapping the ancient Saccharomyces cerevisiae genome.</title>
        <authorList>
            <person name="Dietrich F.S."/>
            <person name="Voegeli S."/>
            <person name="Brachat S."/>
            <person name="Lerch A."/>
            <person name="Gates K."/>
            <person name="Steiner S."/>
            <person name="Mohr C."/>
            <person name="Pohlmann R."/>
            <person name="Luedi P."/>
            <person name="Choi S."/>
            <person name="Wing R.A."/>
            <person name="Flavier A."/>
            <person name="Gaffney T.D."/>
            <person name="Philippsen P."/>
        </authorList>
    </citation>
    <scope>NUCLEOTIDE SEQUENCE [LARGE SCALE GENOMIC DNA]</scope>
    <source>
        <strain evidence="4">ATCC 10895 / CBS 109.51 / FGSC 9923 / NRRL Y-1056</strain>
    </source>
</reference>
<accession>Q75AL6</accession>
<dbReference type="GO" id="GO:0005829">
    <property type="term" value="C:cytosol"/>
    <property type="evidence" value="ECO:0007669"/>
    <property type="project" value="EnsemblFungi"/>
</dbReference>
<dbReference type="Pfam" id="PF08514">
    <property type="entry name" value="STAG"/>
    <property type="match status" value="1"/>
</dbReference>
<dbReference type="GO" id="GO:0003682">
    <property type="term" value="F:chromatin binding"/>
    <property type="evidence" value="ECO:0000318"/>
    <property type="project" value="GO_Central"/>
</dbReference>
<dbReference type="PANTHER" id="PTHR11199">
    <property type="entry name" value="STROMAL ANTIGEN"/>
    <property type="match status" value="1"/>
</dbReference>
<dbReference type="InterPro" id="IPR048610">
    <property type="entry name" value="SCC3_C"/>
</dbReference>
<evidence type="ECO:0000256" key="1">
    <source>
        <dbReference type="SAM" id="MobiDB-lite"/>
    </source>
</evidence>
<dbReference type="GO" id="GO:0007062">
    <property type="term" value="P:sister chromatid cohesion"/>
    <property type="evidence" value="ECO:0000318"/>
    <property type="project" value="GO_Central"/>
</dbReference>
<dbReference type="PANTHER" id="PTHR11199:SF0">
    <property type="entry name" value="LD34181P-RELATED"/>
    <property type="match status" value="1"/>
</dbReference>
<dbReference type="GO" id="GO:0030892">
    <property type="term" value="C:mitotic cohesin complex"/>
    <property type="evidence" value="ECO:0007669"/>
    <property type="project" value="EnsemblFungi"/>
</dbReference>
<dbReference type="PROSITE" id="PS51425">
    <property type="entry name" value="SCD"/>
    <property type="match status" value="1"/>
</dbReference>
<dbReference type="InterPro" id="IPR011989">
    <property type="entry name" value="ARM-like"/>
</dbReference>
<name>Q75AL6_EREGS</name>
<reference evidence="4" key="2">
    <citation type="journal article" date="2013" name="G3 (Bethesda)">
        <title>Genomes of Ashbya fungi isolated from insects reveal four mating-type loci, numerous translocations, lack of transposons, and distinct gene duplications.</title>
        <authorList>
            <person name="Dietrich F.S."/>
            <person name="Voegeli S."/>
            <person name="Kuo S."/>
            <person name="Philippsen P."/>
        </authorList>
    </citation>
    <scope>GENOME REANNOTATION</scope>
    <source>
        <strain evidence="4">ATCC 10895 / CBS 109.51 / FGSC 9923 / NRRL Y-1056</strain>
    </source>
</reference>
<dbReference type="Gene3D" id="1.25.10.10">
    <property type="entry name" value="Leucine-rich Repeat Variant"/>
    <property type="match status" value="1"/>
</dbReference>
<evidence type="ECO:0000313" key="4">
    <source>
        <dbReference type="Proteomes" id="UP000000591"/>
    </source>
</evidence>
<dbReference type="KEGG" id="ago:AGOS_ADL093W"/>
<dbReference type="GO" id="GO:0000785">
    <property type="term" value="C:chromatin"/>
    <property type="evidence" value="ECO:0000318"/>
    <property type="project" value="GO_Central"/>
</dbReference>
<keyword evidence="4" id="KW-1185">Reference proteome</keyword>
<feature type="compositionally biased region" description="Acidic residues" evidence="1">
    <location>
        <begin position="1083"/>
        <end position="1092"/>
    </location>
</feature>
<dbReference type="InterPro" id="IPR016024">
    <property type="entry name" value="ARM-type_fold"/>
</dbReference>
<dbReference type="eggNOG" id="KOG2011">
    <property type="taxonomic scope" value="Eukaryota"/>
</dbReference>
<feature type="region of interest" description="Disordered" evidence="1">
    <location>
        <begin position="1054"/>
        <end position="1120"/>
    </location>
</feature>
<dbReference type="InterPro" id="IPR039662">
    <property type="entry name" value="Cohesin_Scc3/SA"/>
</dbReference>
<dbReference type="SUPFAM" id="SSF48371">
    <property type="entry name" value="ARM repeat"/>
    <property type="match status" value="1"/>
</dbReference>